<dbReference type="SMART" id="SM00233">
    <property type="entry name" value="PH"/>
    <property type="match status" value="1"/>
</dbReference>
<dbReference type="CDD" id="cd00160">
    <property type="entry name" value="RhoGEF"/>
    <property type="match status" value="1"/>
</dbReference>
<feature type="compositionally biased region" description="Basic and acidic residues" evidence="4">
    <location>
        <begin position="824"/>
        <end position="835"/>
    </location>
</feature>
<dbReference type="OrthoDB" id="660555at2759"/>
<feature type="region of interest" description="Disordered" evidence="4">
    <location>
        <begin position="239"/>
        <end position="320"/>
    </location>
</feature>
<dbReference type="Pfam" id="PF07653">
    <property type="entry name" value="SH3_2"/>
    <property type="match status" value="1"/>
</dbReference>
<dbReference type="GeneID" id="117647099"/>
<evidence type="ECO:0000313" key="8">
    <source>
        <dbReference type="RefSeq" id="XP_034244509.1"/>
    </source>
</evidence>
<dbReference type="PROSITE" id="PS00741">
    <property type="entry name" value="DH_1"/>
    <property type="match status" value="1"/>
</dbReference>
<reference evidence="8" key="1">
    <citation type="submission" date="2025-08" db="UniProtKB">
        <authorList>
            <consortium name="RefSeq"/>
        </authorList>
    </citation>
    <scope>IDENTIFICATION</scope>
    <source>
        <tissue evidence="8">Total insect</tissue>
    </source>
</reference>
<evidence type="ECO:0000256" key="1">
    <source>
        <dbReference type="ARBA" id="ARBA00022443"/>
    </source>
</evidence>
<dbReference type="SUPFAM" id="SSF50729">
    <property type="entry name" value="PH domain-like"/>
    <property type="match status" value="1"/>
</dbReference>
<dbReference type="KEGG" id="tpal:117647099"/>
<dbReference type="RefSeq" id="XP_034244509.1">
    <property type="nucleotide sequence ID" value="XM_034388618.1"/>
</dbReference>
<feature type="compositionally biased region" description="Basic residues" evidence="4">
    <location>
        <begin position="310"/>
        <end position="320"/>
    </location>
</feature>
<evidence type="ECO:0000256" key="2">
    <source>
        <dbReference type="ARBA" id="ARBA00022658"/>
    </source>
</evidence>
<feature type="compositionally biased region" description="Basic and acidic residues" evidence="4">
    <location>
        <begin position="269"/>
        <end position="283"/>
    </location>
</feature>
<feature type="compositionally biased region" description="Basic and acidic residues" evidence="4">
    <location>
        <begin position="801"/>
        <end position="817"/>
    </location>
</feature>
<dbReference type="Gene3D" id="2.30.30.40">
    <property type="entry name" value="SH3 Domains"/>
    <property type="match status" value="1"/>
</dbReference>
<feature type="region of interest" description="Disordered" evidence="4">
    <location>
        <begin position="81"/>
        <end position="104"/>
    </location>
</feature>
<feature type="region of interest" description="Disordered" evidence="4">
    <location>
        <begin position="801"/>
        <end position="835"/>
    </location>
</feature>
<protein>
    <submittedName>
        <fullName evidence="8">Rho guanine nucleotide exchange factor 9 isoform X1</fullName>
    </submittedName>
</protein>
<gene>
    <name evidence="8" type="primary">LOC117647099</name>
</gene>
<dbReference type="PANTHER" id="PTHR45834:SF3">
    <property type="entry name" value="RHO GUANINE NUCLEOTIDE EXCHANGE FACTOR 3, ISOFORM L"/>
    <property type="match status" value="1"/>
</dbReference>
<dbReference type="SUPFAM" id="SSF50044">
    <property type="entry name" value="SH3-domain"/>
    <property type="match status" value="1"/>
</dbReference>
<evidence type="ECO:0000259" key="6">
    <source>
        <dbReference type="PROSITE" id="PS50010"/>
    </source>
</evidence>
<evidence type="ECO:0000313" key="7">
    <source>
        <dbReference type="Proteomes" id="UP000515158"/>
    </source>
</evidence>
<dbReference type="PROSITE" id="PS50002">
    <property type="entry name" value="SH3"/>
    <property type="match status" value="1"/>
</dbReference>
<dbReference type="CTD" id="38050"/>
<dbReference type="InterPro" id="IPR001331">
    <property type="entry name" value="GDS_CDC24_CS"/>
</dbReference>
<dbReference type="Proteomes" id="UP000515158">
    <property type="component" value="Unplaced"/>
</dbReference>
<dbReference type="GO" id="GO:0035556">
    <property type="term" value="P:intracellular signal transduction"/>
    <property type="evidence" value="ECO:0007669"/>
    <property type="project" value="InterPro"/>
</dbReference>
<evidence type="ECO:0000256" key="3">
    <source>
        <dbReference type="PROSITE-ProRule" id="PRU00192"/>
    </source>
</evidence>
<dbReference type="InParanoid" id="A0A6P8ZPQ4"/>
<dbReference type="SMART" id="SM00325">
    <property type="entry name" value="RhoGEF"/>
    <property type="match status" value="1"/>
</dbReference>
<dbReference type="InterPro" id="IPR035899">
    <property type="entry name" value="DBL_dom_sf"/>
</dbReference>
<dbReference type="SUPFAM" id="SSF48065">
    <property type="entry name" value="DBL homology domain (DH-domain)"/>
    <property type="match status" value="1"/>
</dbReference>
<dbReference type="InterPro" id="IPR000219">
    <property type="entry name" value="DH_dom"/>
</dbReference>
<sequence length="835" mass="95227">MRTAPTRCSALHKVRFTWCGTMAGNGSSSESILSKVKKSLSMVVRKDSIHKGPKCKEKDCPCQKDNQKGCQQRYAQKLATEGPAPNQPAPPPPPLPPTPTPARRESSASSCCSETCCVDSSCKICKEAIEGTTRLGNNVQWADTAKERPPAAPTADKIEKLEPGSMRTLKPRKDKKSKADKAKSDKAKLDKAKARVEKAEKAEKAAKEAEAKAQAEANAREAARVFLGARKEVVIRRASSEPRVNDASQYMYKESTHPSSVTQSEDEVEPPRNIEFYRNRSDSDTDEEAKKKKHVKIQQPAQQAAPPAKPKQKTHQKKLKAVNSDEMDITTPALSGEDLRHWVDRNLARGRQIVSEAVWDNPGLEPEGLQFKAGDTIVITNTEEHNWWWGIRNQGRGDEELGRFPMAAVRVRIGQDHYLLPEQEADESHQAHMRCCVVEEIINSEREFVKTLRDLYEGFMKPAEANGLFNQVHVRAVFGNLEDILNFQTVFLKDLEAIMDWTALENGLVGEVFMRHVEGFRIYVEYCNGHTQANVMLQDLLSHDVYAKFFEECRVRRGMQPISLDGYLLTPVQRICKYPLQLNELYKYTNLRHPDYSSLRDAVISMRGMATHVNECKRRTEGLVKMSMFQAGVLDWEGRDLIDDSSLLIYQGSVVQVVPGHFLHRRLYMFDNQIIICKRKRTFFEQVPKRGLVMTRCVLQYRGRLILQMCEVEDVSGATFFGRVVKFGLRVGCGVRNRSIIFQFPNKTVKDRWLEAFKDERRLVHRDRRMGVVVSAADRNRARLAALRVDRQDMKMEKHLLTKVQKEGKKAPKERVRSRSQGRTHADDKKWYKKF</sequence>
<dbReference type="InterPro" id="IPR036028">
    <property type="entry name" value="SH3-like_dom_sf"/>
</dbReference>
<feature type="compositionally biased region" description="Basic and acidic residues" evidence="4">
    <location>
        <begin position="177"/>
        <end position="210"/>
    </location>
</feature>
<feature type="region of interest" description="Disordered" evidence="4">
    <location>
        <begin position="140"/>
        <end position="210"/>
    </location>
</feature>
<feature type="domain" description="DH" evidence="6">
    <location>
        <begin position="433"/>
        <end position="616"/>
    </location>
</feature>
<dbReference type="InterPro" id="IPR053086">
    <property type="entry name" value="RhoGEF_domain"/>
</dbReference>
<dbReference type="InterPro" id="IPR001849">
    <property type="entry name" value="PH_domain"/>
</dbReference>
<dbReference type="SMART" id="SM00326">
    <property type="entry name" value="SH3"/>
    <property type="match status" value="1"/>
</dbReference>
<dbReference type="InterPro" id="IPR055251">
    <property type="entry name" value="SOS1_NGEF_PH"/>
</dbReference>
<dbReference type="Pfam" id="PF22697">
    <property type="entry name" value="SOS1_NGEF_PH"/>
    <property type="match status" value="1"/>
</dbReference>
<dbReference type="GO" id="GO:0005829">
    <property type="term" value="C:cytosol"/>
    <property type="evidence" value="ECO:0007669"/>
    <property type="project" value="TreeGrafter"/>
</dbReference>
<dbReference type="Pfam" id="PF00621">
    <property type="entry name" value="RhoGEF"/>
    <property type="match status" value="1"/>
</dbReference>
<keyword evidence="2" id="KW-0344">Guanine-nucleotide releasing factor</keyword>
<feature type="compositionally biased region" description="Pro residues" evidence="4">
    <location>
        <begin position="85"/>
        <end position="100"/>
    </location>
</feature>
<organism evidence="8">
    <name type="scientific">Thrips palmi</name>
    <name type="common">Melon thrips</name>
    <dbReference type="NCBI Taxonomy" id="161013"/>
    <lineage>
        <taxon>Eukaryota</taxon>
        <taxon>Metazoa</taxon>
        <taxon>Ecdysozoa</taxon>
        <taxon>Arthropoda</taxon>
        <taxon>Hexapoda</taxon>
        <taxon>Insecta</taxon>
        <taxon>Pterygota</taxon>
        <taxon>Neoptera</taxon>
        <taxon>Paraneoptera</taxon>
        <taxon>Thysanoptera</taxon>
        <taxon>Terebrantia</taxon>
        <taxon>Thripoidea</taxon>
        <taxon>Thripidae</taxon>
        <taxon>Thrips</taxon>
    </lineage>
</organism>
<name>A0A6P8ZPQ4_THRPL</name>
<dbReference type="GO" id="GO:0005085">
    <property type="term" value="F:guanyl-nucleotide exchange factor activity"/>
    <property type="evidence" value="ECO:0007669"/>
    <property type="project" value="UniProtKB-KW"/>
</dbReference>
<proteinExistence type="predicted"/>
<dbReference type="InterPro" id="IPR011993">
    <property type="entry name" value="PH-like_dom_sf"/>
</dbReference>
<accession>A0A6P8ZPQ4</accession>
<evidence type="ECO:0000256" key="4">
    <source>
        <dbReference type="SAM" id="MobiDB-lite"/>
    </source>
</evidence>
<dbReference type="InterPro" id="IPR001452">
    <property type="entry name" value="SH3_domain"/>
</dbReference>
<evidence type="ECO:0000259" key="5">
    <source>
        <dbReference type="PROSITE" id="PS50002"/>
    </source>
</evidence>
<dbReference type="PANTHER" id="PTHR45834">
    <property type="entry name" value="RHO GUANINE NUCLEOTIDE EXCHANGE FACTOR 9-RELATED"/>
    <property type="match status" value="1"/>
</dbReference>
<dbReference type="PROSITE" id="PS50010">
    <property type="entry name" value="DH_2"/>
    <property type="match status" value="1"/>
</dbReference>
<dbReference type="Gene3D" id="1.20.900.10">
    <property type="entry name" value="Dbl homology (DH) domain"/>
    <property type="match status" value="1"/>
</dbReference>
<dbReference type="Gene3D" id="2.30.29.30">
    <property type="entry name" value="Pleckstrin-homology domain (PH domain)/Phosphotyrosine-binding domain (PTB)"/>
    <property type="match status" value="1"/>
</dbReference>
<feature type="domain" description="SH3" evidence="5">
    <location>
        <begin position="350"/>
        <end position="414"/>
    </location>
</feature>
<dbReference type="AlphaFoldDB" id="A0A6P8ZPQ4"/>
<keyword evidence="1 3" id="KW-0728">SH3 domain</keyword>
<keyword evidence="7" id="KW-1185">Reference proteome</keyword>